<evidence type="ECO:0000259" key="3">
    <source>
        <dbReference type="Pfam" id="PF08242"/>
    </source>
</evidence>
<dbReference type="InterPro" id="IPR013217">
    <property type="entry name" value="Methyltransf_12"/>
</dbReference>
<dbReference type="RefSeq" id="WP_071062780.1">
    <property type="nucleotide sequence ID" value="NZ_MAXA01000169.1"/>
</dbReference>
<dbReference type="EMBL" id="MAXA01000169">
    <property type="protein sequence ID" value="OHV31104.1"/>
    <property type="molecule type" value="Genomic_DNA"/>
</dbReference>
<dbReference type="InterPro" id="IPR029063">
    <property type="entry name" value="SAM-dependent_MTases_sf"/>
</dbReference>
<comment type="caution">
    <text evidence="5">The sequence shown here is derived from an EMBL/GenBank/DDBJ whole genome shotgun (WGS) entry which is preliminary data.</text>
</comment>
<dbReference type="Pfam" id="PF21390">
    <property type="entry name" value="Irp3-like_C"/>
    <property type="match status" value="1"/>
</dbReference>
<gene>
    <name evidence="5" type="ORF">BBK14_16420</name>
</gene>
<evidence type="ECO:0000256" key="1">
    <source>
        <dbReference type="SAM" id="MobiDB-lite"/>
    </source>
</evidence>
<feature type="region of interest" description="Disordered" evidence="1">
    <location>
        <begin position="666"/>
        <end position="685"/>
    </location>
</feature>
<dbReference type="Pfam" id="PF01408">
    <property type="entry name" value="GFO_IDH_MocA"/>
    <property type="match status" value="1"/>
</dbReference>
<feature type="region of interest" description="Disordered" evidence="1">
    <location>
        <begin position="574"/>
        <end position="605"/>
    </location>
</feature>
<protein>
    <submittedName>
        <fullName evidence="5">Uncharacterized protein</fullName>
    </submittedName>
</protein>
<dbReference type="NCBIfam" id="TIGR01761">
    <property type="entry name" value="thiaz-red"/>
    <property type="match status" value="1"/>
</dbReference>
<feature type="compositionally biased region" description="Pro residues" evidence="1">
    <location>
        <begin position="668"/>
        <end position="678"/>
    </location>
</feature>
<dbReference type="Proteomes" id="UP000179769">
    <property type="component" value="Unassembled WGS sequence"/>
</dbReference>
<dbReference type="SUPFAM" id="SSF51735">
    <property type="entry name" value="NAD(P)-binding Rossmann-fold domains"/>
    <property type="match status" value="1"/>
</dbReference>
<keyword evidence="6" id="KW-1185">Reference proteome</keyword>
<evidence type="ECO:0000313" key="5">
    <source>
        <dbReference type="EMBL" id="OHV31104.1"/>
    </source>
</evidence>
<dbReference type="Gene3D" id="3.30.360.10">
    <property type="entry name" value="Dihydrodipicolinate Reductase, domain 2"/>
    <property type="match status" value="1"/>
</dbReference>
<dbReference type="InterPro" id="IPR051450">
    <property type="entry name" value="Gfo/Idh/MocA_Oxidoreductases"/>
</dbReference>
<feature type="compositionally biased region" description="Acidic residues" evidence="1">
    <location>
        <begin position="380"/>
        <end position="395"/>
    </location>
</feature>
<evidence type="ECO:0000259" key="4">
    <source>
        <dbReference type="Pfam" id="PF21390"/>
    </source>
</evidence>
<dbReference type="PANTHER" id="PTHR43377">
    <property type="entry name" value="BILIVERDIN REDUCTASE A"/>
    <property type="match status" value="1"/>
</dbReference>
<dbReference type="InterPro" id="IPR000683">
    <property type="entry name" value="Gfo/Idh/MocA-like_OxRdtase_N"/>
</dbReference>
<dbReference type="OrthoDB" id="9760689at2"/>
<feature type="domain" description="Gfo/Idh/MocA-like oxidoreductase N-terminal" evidence="2">
    <location>
        <begin position="17"/>
        <end position="134"/>
    </location>
</feature>
<proteinExistence type="predicted"/>
<dbReference type="SUPFAM" id="SSF53335">
    <property type="entry name" value="S-adenosyl-L-methionine-dependent methyltransferases"/>
    <property type="match status" value="1"/>
</dbReference>
<feature type="domain" description="Methyltransferase type 12" evidence="3">
    <location>
        <begin position="436"/>
        <end position="535"/>
    </location>
</feature>
<dbReference type="PANTHER" id="PTHR43377:SF1">
    <property type="entry name" value="BILIVERDIN REDUCTASE A"/>
    <property type="match status" value="1"/>
</dbReference>
<dbReference type="AlphaFoldDB" id="A0A1S1QFQ5"/>
<dbReference type="InterPro" id="IPR010091">
    <property type="entry name" value="Thiazolinyl_imide_reductase"/>
</dbReference>
<organism evidence="5 6">
    <name type="scientific">Parafrankia soli</name>
    <dbReference type="NCBI Taxonomy" id="2599596"/>
    <lineage>
        <taxon>Bacteria</taxon>
        <taxon>Bacillati</taxon>
        <taxon>Actinomycetota</taxon>
        <taxon>Actinomycetes</taxon>
        <taxon>Frankiales</taxon>
        <taxon>Frankiaceae</taxon>
        <taxon>Parafrankia</taxon>
    </lineage>
</organism>
<name>A0A1S1QFQ5_9ACTN</name>
<dbReference type="Gene3D" id="3.40.50.150">
    <property type="entry name" value="Vaccinia Virus protein VP39"/>
    <property type="match status" value="1"/>
</dbReference>
<dbReference type="Gene3D" id="3.40.50.720">
    <property type="entry name" value="NAD(P)-binding Rossmann-like Domain"/>
    <property type="match status" value="1"/>
</dbReference>
<feature type="compositionally biased region" description="Low complexity" evidence="1">
    <location>
        <begin position="577"/>
        <end position="597"/>
    </location>
</feature>
<evidence type="ECO:0000313" key="6">
    <source>
        <dbReference type="Proteomes" id="UP000179769"/>
    </source>
</evidence>
<reference evidence="6" key="1">
    <citation type="submission" date="2016-07" db="EMBL/GenBank/DDBJ databases">
        <title>Frankia sp. NRRL B-16219 Genome sequencing.</title>
        <authorList>
            <person name="Ghodhbane-Gtari F."/>
            <person name="Swanson E."/>
            <person name="Gueddou A."/>
            <person name="Louati M."/>
            <person name="Nouioui I."/>
            <person name="Hezbri K."/>
            <person name="Abebe-Akele F."/>
            <person name="Simpson S."/>
            <person name="Morris K."/>
            <person name="Thomas K."/>
            <person name="Gtari M."/>
            <person name="Tisa L.S."/>
        </authorList>
    </citation>
    <scope>NUCLEOTIDE SEQUENCE [LARGE SCALE GENOMIC DNA]</scope>
    <source>
        <strain evidence="6">NRRL B-16219</strain>
    </source>
</reference>
<dbReference type="InterPro" id="IPR048655">
    <property type="entry name" value="Irp3-like_C"/>
</dbReference>
<feature type="region of interest" description="Disordered" evidence="1">
    <location>
        <begin position="374"/>
        <end position="397"/>
    </location>
</feature>
<accession>A0A1S1QFQ5</accession>
<dbReference type="Pfam" id="PF08242">
    <property type="entry name" value="Methyltransf_12"/>
    <property type="match status" value="1"/>
</dbReference>
<evidence type="ECO:0000259" key="2">
    <source>
        <dbReference type="Pfam" id="PF01408"/>
    </source>
</evidence>
<feature type="domain" description="Thiazolinyl imine reductase-like C-terminal" evidence="4">
    <location>
        <begin position="160"/>
        <end position="267"/>
    </location>
</feature>
<dbReference type="CDD" id="cd02440">
    <property type="entry name" value="AdoMet_MTases"/>
    <property type="match status" value="1"/>
</dbReference>
<dbReference type="GO" id="GO:0000166">
    <property type="term" value="F:nucleotide binding"/>
    <property type="evidence" value="ECO:0007669"/>
    <property type="project" value="InterPro"/>
</dbReference>
<dbReference type="InterPro" id="IPR036291">
    <property type="entry name" value="NAD(P)-bd_dom_sf"/>
</dbReference>
<sequence length="685" mass="72744">MTPPAPPALPPVPPRPLRVVVCGTNFGRLYAEAVRALPEQFTLAGVLSRGSAYSRSYADRLGVTHLDAVENVPDDVEVAVVAVGSTVSGGAGSELAGALLRRGVHVLQEHPVHPTELLAQTRLARAAGVQYQVNTHYHQVEPVRRFLDAAARLRAVEPVRFVDTATSVHVLLPLLDILARALGGVRPWSLEPTDGGAAPGSAPPAAGVRGLRALAGQLGGAAVHLRVHNELDPHDRDNQALLWHRVTLGTDAGVLTLADTHGPVLWSPRLHGRRDADRRLLLDSPAADYLDQPSTATLPGTEPLRQRDVVGGLWPQAIRRALRAFAARIDAGADPLPAAQFDLSVARIWTHVTGRLGPPDTVRASEPRRITAADLAGDQPADDQPDPDEAAEDPAEPYTPTAEFFDLVAADHVGRNSAPRVVRALRGLDLGRGPVVEVGAGTGLLTEAVARAFPTVEIIAFEPAAGMRAVLSGRVMRDDDLRRRVTVSPLAAPDLAADLPDSISAALVCGVAGHLDAEQRRTTWRVLAERMAPGAAIVVELMNLPGATRIERARLGRADLGEQSYEWWFEAEPAEPAKPGLPGKGLPDGSPLDSSPPNGRPPDEGLMALRTTWRVLRAGEVVREVDDTYQWRVVDLRALAVEAGLAHGPPDESNAPHATTIGTLIVPHPSPSADPPCPSAEGTTR</sequence>